<feature type="region of interest" description="Disordered" evidence="3">
    <location>
        <begin position="160"/>
        <end position="195"/>
    </location>
</feature>
<name>A0AAE0WGR0_9PEZI</name>
<dbReference type="GO" id="GO:0042147">
    <property type="term" value="P:retrograde transport, endosome to Golgi"/>
    <property type="evidence" value="ECO:0007669"/>
    <property type="project" value="TreeGrafter"/>
</dbReference>
<evidence type="ECO:0000313" key="6">
    <source>
        <dbReference type="Proteomes" id="UP001274830"/>
    </source>
</evidence>
<dbReference type="InterPro" id="IPR036322">
    <property type="entry name" value="WD40_repeat_dom_sf"/>
</dbReference>
<proteinExistence type="predicted"/>
<evidence type="ECO:0000256" key="3">
    <source>
        <dbReference type="SAM" id="MobiDB-lite"/>
    </source>
</evidence>
<dbReference type="RefSeq" id="XP_064697440.1">
    <property type="nucleotide sequence ID" value="XM_064834569.1"/>
</dbReference>
<dbReference type="PANTHER" id="PTHR22746:SF10">
    <property type="entry name" value="GUANINE NUCLEOTIDE EXCHANGE FACTOR SUBUNIT RIC1"/>
    <property type="match status" value="1"/>
</dbReference>
<keyword evidence="2" id="KW-0472">Membrane</keyword>
<organism evidence="5 6">
    <name type="scientific">Recurvomyces mirabilis</name>
    <dbReference type="NCBI Taxonomy" id="574656"/>
    <lineage>
        <taxon>Eukaryota</taxon>
        <taxon>Fungi</taxon>
        <taxon>Dikarya</taxon>
        <taxon>Ascomycota</taxon>
        <taxon>Pezizomycotina</taxon>
        <taxon>Dothideomycetes</taxon>
        <taxon>Dothideomycetidae</taxon>
        <taxon>Mycosphaerellales</taxon>
        <taxon>Teratosphaeriaceae</taxon>
        <taxon>Recurvomyces</taxon>
    </lineage>
</organism>
<reference evidence="5" key="1">
    <citation type="submission" date="2023-07" db="EMBL/GenBank/DDBJ databases">
        <title>Black Yeasts Isolated from many extreme environments.</title>
        <authorList>
            <person name="Coleine C."/>
            <person name="Stajich J.E."/>
            <person name="Selbmann L."/>
        </authorList>
    </citation>
    <scope>NUCLEOTIDE SEQUENCE</scope>
    <source>
        <strain evidence="5">CCFEE 5485</strain>
    </source>
</reference>
<feature type="domain" description="RIC1 C-terminal alpha solenoid region" evidence="4">
    <location>
        <begin position="834"/>
        <end position="1007"/>
    </location>
</feature>
<dbReference type="Proteomes" id="UP001274830">
    <property type="component" value="Unassembled WGS sequence"/>
</dbReference>
<dbReference type="EMBL" id="JAUTXT010000046">
    <property type="protein sequence ID" value="KAK3671154.1"/>
    <property type="molecule type" value="Genomic_DNA"/>
</dbReference>
<dbReference type="GO" id="GO:0005829">
    <property type="term" value="C:cytosol"/>
    <property type="evidence" value="ECO:0007669"/>
    <property type="project" value="TreeGrafter"/>
</dbReference>
<keyword evidence="6" id="KW-1185">Reference proteome</keyword>
<dbReference type="InterPro" id="IPR040096">
    <property type="entry name" value="Ric1"/>
</dbReference>
<dbReference type="GO" id="GO:0006886">
    <property type="term" value="P:intracellular protein transport"/>
    <property type="evidence" value="ECO:0007669"/>
    <property type="project" value="InterPro"/>
</dbReference>
<sequence>MYWPVGAPKAYALSKHATSSSTAEQSEDSLHERHNGATEDASEQTADTEKNAIATGTTTNGVHNAQEQNASDIENHILAARPSRNGQMFATITRTAVTAWQARPVVALAAVIRSVKSMQAYGPNVDLLVRPDGTVIIVQTALGYLITYTLTTESNTQIYRTQLPESSRHSRRSSTADGSSSYARNDGFPEPGAASSSGIREAMLRFRMVIRIDAGISKALALDDALLVATQKPAAMQYIRWATEEGTPQTSTELLGRLSWYTSSGSISDMVHDRPMNVLCWIADDGSAYAVQRRQAREQQPNAQNPVFSGFCFRQPADEHDLAIKTAINARFSLIAVGSTTGRIDVYVVKDYSGNIPFSHDHQLPIATSITGDLVQLIYSPDGHCLFAGFEKGWAMWSVYGTALANSFAAESEPTSSNDEKWLLGVRSAFWLGNGCQLAIVAPRDDRIWMLDVARSAATGCLSPPNVSKGLLYTGSTIILYKGQDTSDLSALSSDASLLETTQVPKHYSIAQWPVRTAAISPDDKYVAVAGSRGLAHYSVVSGRWKTFDDPAVEDQFVVRGGMCWFQHFLIAAVESGSKYYLRAYSREKTLGRPLYEEELSAPVILLTMSGHDSLLVYTYDNFLLHYIVAISGSSVKLVQVGQIGFHGIIRAPPRVRAISWILPEDQLEHGDPSQDVARATVLFLVDGKLVLLQPSSNERGELKYDMRVIAQNVEYFILQRDQANALAAPDTIDTTPNNELGGGLGHSLRDSLWYFDGDCYHVWSDIHDVLASAPNELGRDLPATVRVPVDFYPVSAMVSKGIVNGLDTELVQRRDVNFSFFRHLTRTQLFLPRLLRHHLAEYNSPAALHLASSYQDLPYFAHALEILLHDVLDSEVDSPPTPPETALLPTVVSFLSSYPAYLDVVVNCTRKTELRSWRTLFACLPPVQQLFEQSLELGKLKTAAGYLLVLHALEQDQEGLQVYEFARLLCRAASEQDWELCGELARFLVGIDGSGDALRSVLAQSGLGNGQNGSVVPQMPGHAQGRAARGSIAALVNPQAAQRQVDYFSLGVDS</sequence>
<dbReference type="GeneID" id="89959099"/>
<evidence type="ECO:0000256" key="1">
    <source>
        <dbReference type="ARBA" id="ARBA00004370"/>
    </source>
</evidence>
<dbReference type="PANTHER" id="PTHR22746">
    <property type="entry name" value="RAB6A-GEF COMPLEX PARTNER PROTEIN 1"/>
    <property type="match status" value="1"/>
</dbReference>
<evidence type="ECO:0000256" key="2">
    <source>
        <dbReference type="ARBA" id="ARBA00023136"/>
    </source>
</evidence>
<dbReference type="GO" id="GO:0034066">
    <property type="term" value="C:Ric1-Rgp1 guanyl-nucleotide exchange factor complex"/>
    <property type="evidence" value="ECO:0007669"/>
    <property type="project" value="InterPro"/>
</dbReference>
<dbReference type="SUPFAM" id="SSF69322">
    <property type="entry name" value="Tricorn protease domain 2"/>
    <property type="match status" value="1"/>
</dbReference>
<comment type="subcellular location">
    <subcellularLocation>
        <location evidence="1">Membrane</location>
    </subcellularLocation>
</comment>
<gene>
    <name evidence="5" type="primary">RIC1</name>
    <name evidence="5" type="ORF">LTR78_008955</name>
</gene>
<evidence type="ECO:0000313" key="5">
    <source>
        <dbReference type="EMBL" id="KAK3671154.1"/>
    </source>
</evidence>
<protein>
    <submittedName>
        <fullName evidence="5">WD40 repeat protein</fullName>
    </submittedName>
</protein>
<dbReference type="GO" id="GO:0000139">
    <property type="term" value="C:Golgi membrane"/>
    <property type="evidence" value="ECO:0007669"/>
    <property type="project" value="TreeGrafter"/>
</dbReference>
<dbReference type="SUPFAM" id="SSF50978">
    <property type="entry name" value="WD40 repeat-like"/>
    <property type="match status" value="1"/>
</dbReference>
<feature type="compositionally biased region" description="Basic and acidic residues" evidence="3">
    <location>
        <begin position="28"/>
        <end position="37"/>
    </location>
</feature>
<feature type="region of interest" description="Disordered" evidence="3">
    <location>
        <begin position="12"/>
        <end position="47"/>
    </location>
</feature>
<dbReference type="InterPro" id="IPR009771">
    <property type="entry name" value="RIC1_C"/>
</dbReference>
<feature type="compositionally biased region" description="Low complexity" evidence="3">
    <location>
        <begin position="173"/>
        <end position="184"/>
    </location>
</feature>
<dbReference type="Pfam" id="PF25440">
    <property type="entry name" value="Beta-prop_RIC1_2nd"/>
    <property type="match status" value="1"/>
</dbReference>
<dbReference type="Pfam" id="PF07064">
    <property type="entry name" value="RIC1"/>
    <property type="match status" value="1"/>
</dbReference>
<dbReference type="AlphaFoldDB" id="A0AAE0WGR0"/>
<accession>A0AAE0WGR0</accession>
<evidence type="ECO:0000259" key="4">
    <source>
        <dbReference type="Pfam" id="PF07064"/>
    </source>
</evidence>
<comment type="caution">
    <text evidence="5">The sequence shown here is derived from an EMBL/GenBank/DDBJ whole genome shotgun (WGS) entry which is preliminary data.</text>
</comment>